<dbReference type="CDD" id="cd00739">
    <property type="entry name" value="DHPS"/>
    <property type="match status" value="1"/>
</dbReference>
<evidence type="ECO:0000256" key="3">
    <source>
        <dbReference type="ARBA" id="ARBA00004763"/>
    </source>
</evidence>
<dbReference type="InterPro" id="IPR011005">
    <property type="entry name" value="Dihydropteroate_synth-like_sf"/>
</dbReference>
<evidence type="ECO:0000259" key="9">
    <source>
        <dbReference type="PROSITE" id="PS50972"/>
    </source>
</evidence>
<keyword evidence="6" id="KW-0479">Metal-binding</keyword>
<comment type="catalytic activity">
    <reaction evidence="1">
        <text>(7,8-dihydropterin-6-yl)methyl diphosphate + 4-aminobenzoate = 7,8-dihydropteroate + diphosphate</text>
        <dbReference type="Rhea" id="RHEA:19949"/>
        <dbReference type="ChEBI" id="CHEBI:17836"/>
        <dbReference type="ChEBI" id="CHEBI:17839"/>
        <dbReference type="ChEBI" id="CHEBI:33019"/>
        <dbReference type="ChEBI" id="CHEBI:72950"/>
        <dbReference type="EC" id="2.5.1.15"/>
    </reaction>
</comment>
<dbReference type="Pfam" id="PF00809">
    <property type="entry name" value="Pterin_bind"/>
    <property type="match status" value="1"/>
</dbReference>
<dbReference type="Gene3D" id="3.20.20.20">
    <property type="entry name" value="Dihydropteroate synthase-like"/>
    <property type="match status" value="1"/>
</dbReference>
<evidence type="ECO:0000256" key="5">
    <source>
        <dbReference type="ARBA" id="ARBA00022679"/>
    </source>
</evidence>
<dbReference type="GO" id="GO:0046654">
    <property type="term" value="P:tetrahydrofolate biosynthetic process"/>
    <property type="evidence" value="ECO:0007669"/>
    <property type="project" value="TreeGrafter"/>
</dbReference>
<evidence type="ECO:0000313" key="11">
    <source>
        <dbReference type="Proteomes" id="UP000045051"/>
    </source>
</evidence>
<comment type="cofactor">
    <cofactor evidence="2">
        <name>Mg(2+)</name>
        <dbReference type="ChEBI" id="CHEBI:18420"/>
    </cofactor>
</comment>
<dbReference type="PANTHER" id="PTHR20941">
    <property type="entry name" value="FOLATE SYNTHESIS PROTEINS"/>
    <property type="match status" value="1"/>
</dbReference>
<dbReference type="InterPro" id="IPR045031">
    <property type="entry name" value="DHP_synth-like"/>
</dbReference>
<accession>A0A0B7IH36</accession>
<gene>
    <name evidence="10" type="primary">folP</name>
    <name evidence="10" type="ORF">CCAND38_80056</name>
</gene>
<reference evidence="10 11" key="1">
    <citation type="submission" date="2015-01" db="EMBL/GenBank/DDBJ databases">
        <authorList>
            <person name="Xiang T."/>
            <person name="Song Y."/>
            <person name="Huang L."/>
            <person name="Wang B."/>
            <person name="Wu P."/>
        </authorList>
    </citation>
    <scope>NUCLEOTIDE SEQUENCE [LARGE SCALE GENOMIC DNA]</scope>
    <source>
        <strain evidence="10 11">CcD38</strain>
    </source>
</reference>
<dbReference type="GO" id="GO:0046872">
    <property type="term" value="F:metal ion binding"/>
    <property type="evidence" value="ECO:0007669"/>
    <property type="project" value="UniProtKB-KW"/>
</dbReference>
<evidence type="ECO:0000256" key="7">
    <source>
        <dbReference type="ARBA" id="ARBA00022842"/>
    </source>
</evidence>
<name>A0A0B7IH36_9FLAO</name>
<keyword evidence="8" id="KW-0289">Folate biosynthesis</keyword>
<evidence type="ECO:0000313" key="10">
    <source>
        <dbReference type="EMBL" id="CEN49302.1"/>
    </source>
</evidence>
<keyword evidence="5 10" id="KW-0808">Transferase</keyword>
<dbReference type="GO" id="GO:0046656">
    <property type="term" value="P:folic acid biosynthetic process"/>
    <property type="evidence" value="ECO:0007669"/>
    <property type="project" value="UniProtKB-KW"/>
</dbReference>
<organism evidence="10 11">
    <name type="scientific">Capnocytophaga canis</name>
    <dbReference type="NCBI Taxonomy" id="1848903"/>
    <lineage>
        <taxon>Bacteria</taxon>
        <taxon>Pseudomonadati</taxon>
        <taxon>Bacteroidota</taxon>
        <taxon>Flavobacteriia</taxon>
        <taxon>Flavobacteriales</taxon>
        <taxon>Flavobacteriaceae</taxon>
        <taxon>Capnocytophaga</taxon>
    </lineage>
</organism>
<dbReference type="PROSITE" id="PS50972">
    <property type="entry name" value="PTERIN_BINDING"/>
    <property type="match status" value="1"/>
</dbReference>
<proteinExistence type="predicted"/>
<evidence type="ECO:0000256" key="2">
    <source>
        <dbReference type="ARBA" id="ARBA00001946"/>
    </source>
</evidence>
<dbReference type="InterPro" id="IPR006390">
    <property type="entry name" value="DHP_synth_dom"/>
</dbReference>
<protein>
    <recommendedName>
        <fullName evidence="4">dihydropteroate synthase</fullName>
        <ecNumber evidence="4">2.5.1.15</ecNumber>
    </recommendedName>
</protein>
<dbReference type="GO" id="GO:0004156">
    <property type="term" value="F:dihydropteroate synthase activity"/>
    <property type="evidence" value="ECO:0007669"/>
    <property type="project" value="UniProtKB-EC"/>
</dbReference>
<evidence type="ECO:0000256" key="4">
    <source>
        <dbReference type="ARBA" id="ARBA00012458"/>
    </source>
</evidence>
<evidence type="ECO:0000256" key="6">
    <source>
        <dbReference type="ARBA" id="ARBA00022723"/>
    </source>
</evidence>
<keyword evidence="7" id="KW-0460">Magnesium</keyword>
<dbReference type="Proteomes" id="UP000045051">
    <property type="component" value="Unassembled WGS sequence"/>
</dbReference>
<feature type="domain" description="Pterin-binding" evidence="9">
    <location>
        <begin position="15"/>
        <end position="266"/>
    </location>
</feature>
<comment type="pathway">
    <text evidence="3">Cofactor biosynthesis; tetrahydrofolate biosynthesis; 7,8-dihydrofolate from 2-amino-4-hydroxy-6-hydroxymethyl-7,8-dihydropteridine diphosphate and 4-aminobenzoate: step 1/2.</text>
</comment>
<sequence>MTINCKGILVSLERPKVMGILNATPDSFYENSRITETEVLKKATQMLVDGADFLDVGGYSSRPNADEVLEITESQRVVPIIRSLVKEFPNLPISVDTFRSEIARQCLLEGAAMVNDISAGQLDEKMWDVVAEFQVPYIAMHLRGTPQTMNQFTDYENIVTEMIHYFSKIKAKAQLWGINDCIIDPGFGFSKTLDQNYEVLQKMELFQSLDLPILVGFSRKSMLYNLLGVDSSKALNATTVVNTIALMKGASILRVHDVKEAVECVNIFNKTSENE</sequence>
<dbReference type="GO" id="GO:0005829">
    <property type="term" value="C:cytosol"/>
    <property type="evidence" value="ECO:0007669"/>
    <property type="project" value="TreeGrafter"/>
</dbReference>
<dbReference type="PANTHER" id="PTHR20941:SF1">
    <property type="entry name" value="FOLIC ACID SYNTHESIS PROTEIN FOL1"/>
    <property type="match status" value="1"/>
</dbReference>
<dbReference type="InterPro" id="IPR000489">
    <property type="entry name" value="Pterin-binding_dom"/>
</dbReference>
<dbReference type="SUPFAM" id="SSF51717">
    <property type="entry name" value="Dihydropteroate synthetase-like"/>
    <property type="match status" value="1"/>
</dbReference>
<dbReference type="RefSeq" id="WP_042345256.1">
    <property type="nucleotide sequence ID" value="NZ_BOQK01000009.1"/>
</dbReference>
<evidence type="ECO:0000256" key="1">
    <source>
        <dbReference type="ARBA" id="ARBA00000012"/>
    </source>
</evidence>
<dbReference type="EC" id="2.5.1.15" evidence="4"/>
<keyword evidence="11" id="KW-1185">Reference proteome</keyword>
<dbReference type="EMBL" id="CDOI01000195">
    <property type="protein sequence ID" value="CEN49302.1"/>
    <property type="molecule type" value="Genomic_DNA"/>
</dbReference>
<evidence type="ECO:0000256" key="8">
    <source>
        <dbReference type="ARBA" id="ARBA00022909"/>
    </source>
</evidence>
<dbReference type="AlphaFoldDB" id="A0A0B7IH36"/>
<dbReference type="NCBIfam" id="TIGR01496">
    <property type="entry name" value="DHPS"/>
    <property type="match status" value="1"/>
</dbReference>